<name>A3KA54_SAGS3</name>
<dbReference type="EMBL" id="AAYA01000020">
    <property type="protein sequence ID" value="EBA05997.1"/>
    <property type="molecule type" value="Genomic_DNA"/>
</dbReference>
<dbReference type="OrthoDB" id="7867527at2"/>
<dbReference type="eggNOG" id="ENOG5032NVS">
    <property type="taxonomic scope" value="Bacteria"/>
</dbReference>
<comment type="caution">
    <text evidence="1">The sequence shown here is derived from an EMBL/GenBank/DDBJ whole genome shotgun (WGS) entry which is preliminary data.</text>
</comment>
<dbReference type="Proteomes" id="UP000005713">
    <property type="component" value="Unassembled WGS sequence"/>
</dbReference>
<protein>
    <submittedName>
        <fullName evidence="1">Uncharacterized protein</fullName>
    </submittedName>
</protein>
<proteinExistence type="predicted"/>
<organism evidence="1 2">
    <name type="scientific">Sagittula stellata (strain ATCC 700073 / DSM 11524 / E-37)</name>
    <dbReference type="NCBI Taxonomy" id="388399"/>
    <lineage>
        <taxon>Bacteria</taxon>
        <taxon>Pseudomonadati</taxon>
        <taxon>Pseudomonadota</taxon>
        <taxon>Alphaproteobacteria</taxon>
        <taxon>Rhodobacterales</taxon>
        <taxon>Roseobacteraceae</taxon>
        <taxon>Sagittula</taxon>
    </lineage>
</organism>
<keyword evidence="2" id="KW-1185">Reference proteome</keyword>
<accession>A3KA54</accession>
<sequence>MTVQSRNIGALIKTVRAIANTSLTAAGSGDNTAVTGAIIDRALIGSPLTGVLAIPYTATLAEGETLTLTYTVAEGAEPDLSDAATLRTAEVVVAAGGAGGSTETGCLEVDVNLSAAGRYVRANVTPDLSASGTDTAAISGVIITAGADRGPQ</sequence>
<dbReference type="AlphaFoldDB" id="A3KA54"/>
<reference evidence="1 2" key="1">
    <citation type="submission" date="2006-06" db="EMBL/GenBank/DDBJ databases">
        <authorList>
            <person name="Moran M.A."/>
            <person name="Ferriera S."/>
            <person name="Johnson J."/>
            <person name="Kravitz S."/>
            <person name="Beeson K."/>
            <person name="Sutton G."/>
            <person name="Rogers Y.-H."/>
            <person name="Friedman R."/>
            <person name="Frazier M."/>
            <person name="Venter J.C."/>
        </authorList>
    </citation>
    <scope>NUCLEOTIDE SEQUENCE [LARGE SCALE GENOMIC DNA]</scope>
    <source>
        <strain evidence="1 2">E-37</strain>
    </source>
</reference>
<evidence type="ECO:0000313" key="1">
    <source>
        <dbReference type="EMBL" id="EBA05997.1"/>
    </source>
</evidence>
<evidence type="ECO:0000313" key="2">
    <source>
        <dbReference type="Proteomes" id="UP000005713"/>
    </source>
</evidence>
<gene>
    <name evidence="1" type="ORF">SSE37_25353</name>
</gene>
<dbReference type="RefSeq" id="WP_005863451.1">
    <property type="nucleotide sequence ID" value="NZ_AAYA01000020.1"/>
</dbReference>